<evidence type="ECO:0000313" key="4">
    <source>
        <dbReference type="EMBL" id="TKK74319.1"/>
    </source>
</evidence>
<evidence type="ECO:0000256" key="2">
    <source>
        <dbReference type="SAM" id="Phobius"/>
    </source>
</evidence>
<organism evidence="4 5">
    <name type="scientific">Kribbella jiaozuonensis</name>
    <dbReference type="NCBI Taxonomy" id="2575441"/>
    <lineage>
        <taxon>Bacteria</taxon>
        <taxon>Bacillati</taxon>
        <taxon>Actinomycetota</taxon>
        <taxon>Actinomycetes</taxon>
        <taxon>Propionibacteriales</taxon>
        <taxon>Kribbellaceae</taxon>
        <taxon>Kribbella</taxon>
    </lineage>
</organism>
<dbReference type="Pfam" id="PF03793">
    <property type="entry name" value="PASTA"/>
    <property type="match status" value="1"/>
</dbReference>
<keyword evidence="2" id="KW-1133">Transmembrane helix</keyword>
<accession>A0A4U3LH73</accession>
<feature type="transmembrane region" description="Helical" evidence="2">
    <location>
        <begin position="36"/>
        <end position="55"/>
    </location>
</feature>
<evidence type="ECO:0000256" key="1">
    <source>
        <dbReference type="SAM" id="MobiDB-lite"/>
    </source>
</evidence>
<keyword evidence="2" id="KW-0812">Transmembrane</keyword>
<protein>
    <submittedName>
        <fullName evidence="4">PASTA domain-containing protein</fullName>
    </submittedName>
</protein>
<reference evidence="4 5" key="1">
    <citation type="submission" date="2019-04" db="EMBL/GenBank/DDBJ databases">
        <title>Kribbella sp. NEAU-THZ 27 nov., a novel actinomycete isolated from soil.</title>
        <authorList>
            <person name="Duan L."/>
        </authorList>
    </citation>
    <scope>NUCLEOTIDE SEQUENCE [LARGE SCALE GENOMIC DNA]</scope>
    <source>
        <strain evidence="5">NEAU-THZ27</strain>
    </source>
</reference>
<keyword evidence="5" id="KW-1185">Reference proteome</keyword>
<sequence>MNLTDLLERTAEQTPVGPPPLDTLYSGAARRRHRRTAGLVAAVAVVAVIGGSTLLTSRGPIAPVTSPTPAPAPPAMRMVGFGHAAIAVPADWPTNKSQCGTPKQDTLLIDDPSAALFCGAFRPAGVESVELYYGRPRVDFRADEKFQIGGVPAERQRTTCSVSNYPKANTTTCGSTVSIPSLKVWFRADSSTSAAEVDRMLARIAIVPDRTGVPSFQSLRVDLNGPTGSAYAAVLRQVGLKSQIYTLRSPNYPPGEVLKVSPAPGTMLKPGATVAVVVTS</sequence>
<gene>
    <name evidence="4" type="ORF">FDA38_36640</name>
</gene>
<feature type="compositionally biased region" description="Basic and acidic residues" evidence="1">
    <location>
        <begin position="1"/>
        <end position="11"/>
    </location>
</feature>
<feature type="region of interest" description="Disordered" evidence="1">
    <location>
        <begin position="1"/>
        <end position="20"/>
    </location>
</feature>
<dbReference type="OrthoDB" id="3820281at2"/>
<dbReference type="EMBL" id="SZPZ01000006">
    <property type="protein sequence ID" value="TKK74319.1"/>
    <property type="molecule type" value="Genomic_DNA"/>
</dbReference>
<comment type="caution">
    <text evidence="4">The sequence shown here is derived from an EMBL/GenBank/DDBJ whole genome shotgun (WGS) entry which is preliminary data.</text>
</comment>
<evidence type="ECO:0000259" key="3">
    <source>
        <dbReference type="Pfam" id="PF03793"/>
    </source>
</evidence>
<evidence type="ECO:0000313" key="5">
    <source>
        <dbReference type="Proteomes" id="UP000305836"/>
    </source>
</evidence>
<dbReference type="AlphaFoldDB" id="A0A4U3LH73"/>
<proteinExistence type="predicted"/>
<dbReference type="Gene3D" id="3.30.10.20">
    <property type="match status" value="1"/>
</dbReference>
<dbReference type="CDD" id="cd06577">
    <property type="entry name" value="PASTA_pknB"/>
    <property type="match status" value="1"/>
</dbReference>
<feature type="domain" description="PASTA" evidence="3">
    <location>
        <begin position="223"/>
        <end position="278"/>
    </location>
</feature>
<name>A0A4U3LH73_9ACTN</name>
<keyword evidence="2" id="KW-0472">Membrane</keyword>
<dbReference type="InterPro" id="IPR005543">
    <property type="entry name" value="PASTA_dom"/>
</dbReference>
<dbReference type="Proteomes" id="UP000305836">
    <property type="component" value="Unassembled WGS sequence"/>
</dbReference>